<evidence type="ECO:0000256" key="1">
    <source>
        <dbReference type="SAM" id="SignalP"/>
    </source>
</evidence>
<organism evidence="2">
    <name type="scientific">Anopheles darlingi</name>
    <name type="common">Mosquito</name>
    <dbReference type="NCBI Taxonomy" id="43151"/>
    <lineage>
        <taxon>Eukaryota</taxon>
        <taxon>Metazoa</taxon>
        <taxon>Ecdysozoa</taxon>
        <taxon>Arthropoda</taxon>
        <taxon>Hexapoda</taxon>
        <taxon>Insecta</taxon>
        <taxon>Pterygota</taxon>
        <taxon>Neoptera</taxon>
        <taxon>Endopterygota</taxon>
        <taxon>Diptera</taxon>
        <taxon>Nematocera</taxon>
        <taxon>Culicoidea</taxon>
        <taxon>Culicidae</taxon>
        <taxon>Anophelinae</taxon>
        <taxon>Anopheles</taxon>
    </lineage>
</organism>
<evidence type="ECO:0000313" key="2">
    <source>
        <dbReference type="EMBL" id="MBW76245.1"/>
    </source>
</evidence>
<feature type="signal peptide" evidence="1">
    <location>
        <begin position="1"/>
        <end position="24"/>
    </location>
</feature>
<feature type="chain" id="PRO_5014663131" evidence="1">
    <location>
        <begin position="25"/>
        <end position="71"/>
    </location>
</feature>
<sequence>MMANVAANLALVAVSVISVRRTSGAIRMLSANLAIVTCTVQPRSSAIGLRASVYVIWASEATSAISALEDI</sequence>
<dbReference type="AlphaFoldDB" id="A0A2M4DFD7"/>
<keyword evidence="1" id="KW-0732">Signal</keyword>
<name>A0A2M4DFD7_ANODA</name>
<reference evidence="2" key="1">
    <citation type="submission" date="2018-01" db="EMBL/GenBank/DDBJ databases">
        <title>An insight into the sialome of Amazonian anophelines.</title>
        <authorList>
            <person name="Ribeiro J.M."/>
            <person name="Scarpassa V."/>
            <person name="Calvo E."/>
        </authorList>
    </citation>
    <scope>NUCLEOTIDE SEQUENCE</scope>
</reference>
<proteinExistence type="predicted"/>
<dbReference type="EMBL" id="GGFL01012067">
    <property type="protein sequence ID" value="MBW76245.1"/>
    <property type="molecule type" value="Transcribed_RNA"/>
</dbReference>
<accession>A0A2M4DFD7</accession>
<protein>
    <submittedName>
        <fullName evidence="2">Putative secreted protein</fullName>
    </submittedName>
</protein>